<evidence type="ECO:0000313" key="3">
    <source>
        <dbReference type="Proteomes" id="UP000538666"/>
    </source>
</evidence>
<organism evidence="2 3">
    <name type="scientific">Silvibacterium bohemicum</name>
    <dbReference type="NCBI Taxonomy" id="1577686"/>
    <lineage>
        <taxon>Bacteria</taxon>
        <taxon>Pseudomonadati</taxon>
        <taxon>Acidobacteriota</taxon>
        <taxon>Terriglobia</taxon>
        <taxon>Terriglobales</taxon>
        <taxon>Acidobacteriaceae</taxon>
        <taxon>Silvibacterium</taxon>
    </lineage>
</organism>
<sequence length="60" mass="6562">MVARAGQTAEDQRSQPAALGETNNLLYVSHQDKGTKIGPPAPAEMDYPDEASLANRYRLF</sequence>
<gene>
    <name evidence="2" type="ORF">HNQ77_003346</name>
</gene>
<reference evidence="2 3" key="1">
    <citation type="submission" date="2020-08" db="EMBL/GenBank/DDBJ databases">
        <title>Genomic Encyclopedia of Type Strains, Phase IV (KMG-IV): sequencing the most valuable type-strain genomes for metagenomic binning, comparative biology and taxonomic classification.</title>
        <authorList>
            <person name="Goeker M."/>
        </authorList>
    </citation>
    <scope>NUCLEOTIDE SEQUENCE [LARGE SCALE GENOMIC DNA]</scope>
    <source>
        <strain evidence="2 3">DSM 103733</strain>
    </source>
</reference>
<evidence type="ECO:0000313" key="2">
    <source>
        <dbReference type="EMBL" id="MBB6145388.1"/>
    </source>
</evidence>
<feature type="region of interest" description="Disordered" evidence="1">
    <location>
        <begin position="1"/>
        <end position="23"/>
    </location>
</feature>
<proteinExistence type="predicted"/>
<dbReference type="EMBL" id="JACHEK010000006">
    <property type="protein sequence ID" value="MBB6145388.1"/>
    <property type="molecule type" value="Genomic_DNA"/>
</dbReference>
<comment type="caution">
    <text evidence="2">The sequence shown here is derived from an EMBL/GenBank/DDBJ whole genome shotgun (WGS) entry which is preliminary data.</text>
</comment>
<dbReference type="Proteomes" id="UP000538666">
    <property type="component" value="Unassembled WGS sequence"/>
</dbReference>
<accession>A0A841K430</accession>
<keyword evidence="3" id="KW-1185">Reference proteome</keyword>
<evidence type="ECO:0000256" key="1">
    <source>
        <dbReference type="SAM" id="MobiDB-lite"/>
    </source>
</evidence>
<name>A0A841K430_9BACT</name>
<protein>
    <submittedName>
        <fullName evidence="2">Uncharacterized protein</fullName>
    </submittedName>
</protein>
<dbReference type="AlphaFoldDB" id="A0A841K430"/>